<gene>
    <name evidence="2" type="ORF">TbgDal_X8400</name>
</gene>
<accession>D0A3A7</accession>
<evidence type="ECO:0000313" key="2">
    <source>
        <dbReference type="EMBL" id="CBH15751.1"/>
    </source>
</evidence>
<keyword evidence="1" id="KW-0472">Membrane</keyword>
<dbReference type="EMBL" id="FN554973">
    <property type="protein sequence ID" value="CBH15751.1"/>
    <property type="molecule type" value="Genomic_DNA"/>
</dbReference>
<name>D0A3A7_TRYB9</name>
<reference evidence="3" key="1">
    <citation type="journal article" date="2010" name="PLoS Negl. Trop. Dis.">
        <title>The genome sequence of Trypanosoma brucei gambiense, causative agent of chronic human african trypanosomiasis.</title>
        <authorList>
            <person name="Jackson A.P."/>
            <person name="Sanders M."/>
            <person name="Berry A."/>
            <person name="McQuillan J."/>
            <person name="Aslett M.A."/>
            <person name="Quail M.A."/>
            <person name="Chukualim B."/>
            <person name="Capewell P."/>
            <person name="MacLeod A."/>
            <person name="Melville S.E."/>
            <person name="Gibson W."/>
            <person name="Barry J.D."/>
            <person name="Berriman M."/>
            <person name="Hertz-Fowler C."/>
        </authorList>
    </citation>
    <scope>NUCLEOTIDE SEQUENCE [LARGE SCALE GENOMIC DNA]</scope>
    <source>
        <strain evidence="3">MHOM/CI/86/DAL972</strain>
    </source>
</reference>
<keyword evidence="1" id="KW-1133">Transmembrane helix</keyword>
<protein>
    <submittedName>
        <fullName evidence="2">Uncharacterized protein</fullName>
    </submittedName>
</protein>
<keyword evidence="1" id="KW-0812">Transmembrane</keyword>
<sequence length="111" mass="12868">MWQSKCSFTFDLHGLFSSTNFFFFYINVGDHMEKDGDDERLRSYPALVVIQFTTGFMASACTLMRLVVAWELFTLGPMNLLIAVRGSTYRLLRSFERICAVLLKRMDMCLI</sequence>
<evidence type="ECO:0000313" key="3">
    <source>
        <dbReference type="Proteomes" id="UP000002316"/>
    </source>
</evidence>
<dbReference type="KEGG" id="tbg:TbgDal_X8400"/>
<proteinExistence type="predicted"/>
<dbReference type="GeneID" id="23865957"/>
<organism evidence="2 3">
    <name type="scientific">Trypanosoma brucei gambiense (strain MHOM/CI/86/DAL972)</name>
    <dbReference type="NCBI Taxonomy" id="679716"/>
    <lineage>
        <taxon>Eukaryota</taxon>
        <taxon>Discoba</taxon>
        <taxon>Euglenozoa</taxon>
        <taxon>Kinetoplastea</taxon>
        <taxon>Metakinetoplastina</taxon>
        <taxon>Trypanosomatida</taxon>
        <taxon>Trypanosomatidae</taxon>
        <taxon>Trypanosoma</taxon>
    </lineage>
</organism>
<evidence type="ECO:0000256" key="1">
    <source>
        <dbReference type="SAM" id="Phobius"/>
    </source>
</evidence>
<feature type="transmembrane region" description="Helical" evidence="1">
    <location>
        <begin position="7"/>
        <end position="26"/>
    </location>
</feature>
<dbReference type="RefSeq" id="XP_011778015.1">
    <property type="nucleotide sequence ID" value="XM_011779713.1"/>
</dbReference>
<feature type="transmembrane region" description="Helical" evidence="1">
    <location>
        <begin position="46"/>
        <end position="68"/>
    </location>
</feature>
<dbReference type="Proteomes" id="UP000002316">
    <property type="component" value="Chromosome 10"/>
</dbReference>
<dbReference type="AlphaFoldDB" id="D0A3A7"/>